<keyword evidence="6" id="KW-0660">Purine salvage</keyword>
<keyword evidence="11" id="KW-0812">Transmembrane</keyword>
<comment type="pathway">
    <text evidence="2">Purine metabolism; AMP biosynthesis via salvage pathway; AMP from adenosine: step 1/1.</text>
</comment>
<keyword evidence="5" id="KW-0808">Transferase</keyword>
<dbReference type="OrthoDB" id="432447at2759"/>
<dbReference type="InterPro" id="IPR002173">
    <property type="entry name" value="Carboh/pur_kinase_PfkB_CS"/>
</dbReference>
<name>V5BLW1_TRYCR</name>
<evidence type="ECO:0000256" key="1">
    <source>
        <dbReference type="ARBA" id="ARBA00001946"/>
    </source>
</evidence>
<dbReference type="EC" id="2.7.1.20" evidence="4"/>
<protein>
    <recommendedName>
        <fullName evidence="4">adenosine kinase</fullName>
        <ecNumber evidence="4">2.7.1.20</ecNumber>
    </recommendedName>
</protein>
<evidence type="ECO:0000256" key="9">
    <source>
        <dbReference type="ARBA" id="ARBA00022840"/>
    </source>
</evidence>
<evidence type="ECO:0000256" key="10">
    <source>
        <dbReference type="PIRSR" id="PIRSR601805-1"/>
    </source>
</evidence>
<dbReference type="PRINTS" id="PR00989">
    <property type="entry name" value="ADENOKINASE"/>
</dbReference>
<dbReference type="Pfam" id="PF00294">
    <property type="entry name" value="PfkB"/>
    <property type="match status" value="1"/>
</dbReference>
<dbReference type="SUPFAM" id="SSF53613">
    <property type="entry name" value="Ribokinase-like"/>
    <property type="match status" value="1"/>
</dbReference>
<feature type="transmembrane region" description="Helical" evidence="11">
    <location>
        <begin position="6"/>
        <end position="33"/>
    </location>
</feature>
<accession>V5BLW1</accession>
<dbReference type="GO" id="GO:0006144">
    <property type="term" value="P:purine nucleobase metabolic process"/>
    <property type="evidence" value="ECO:0007669"/>
    <property type="project" value="TreeGrafter"/>
</dbReference>
<comment type="caution">
    <text evidence="13">The sequence shown here is derived from an EMBL/GenBank/DDBJ whole genome shotgun (WGS) entry which is preliminary data.</text>
</comment>
<dbReference type="EMBL" id="AYLP01000017">
    <property type="protein sequence ID" value="ESS68789.1"/>
    <property type="molecule type" value="Genomic_DNA"/>
</dbReference>
<dbReference type="GO" id="GO:0005524">
    <property type="term" value="F:ATP binding"/>
    <property type="evidence" value="ECO:0007669"/>
    <property type="project" value="UniProtKB-KW"/>
</dbReference>
<dbReference type="GO" id="GO:0004001">
    <property type="term" value="F:adenosine kinase activity"/>
    <property type="evidence" value="ECO:0007669"/>
    <property type="project" value="UniProtKB-EC"/>
</dbReference>
<comment type="similarity">
    <text evidence="3">Belongs to the carbohydrate kinase PfkB family.</text>
</comment>
<evidence type="ECO:0000256" key="11">
    <source>
        <dbReference type="SAM" id="Phobius"/>
    </source>
</evidence>
<dbReference type="Gene3D" id="3.40.1190.20">
    <property type="match status" value="1"/>
</dbReference>
<dbReference type="GO" id="GO:0044209">
    <property type="term" value="P:AMP salvage"/>
    <property type="evidence" value="ECO:0007669"/>
    <property type="project" value="UniProtKB-UniPathway"/>
</dbReference>
<evidence type="ECO:0000256" key="5">
    <source>
        <dbReference type="ARBA" id="ARBA00022679"/>
    </source>
</evidence>
<gene>
    <name evidence="13" type="ORF">TCDM_02507</name>
</gene>
<dbReference type="InterPro" id="IPR029056">
    <property type="entry name" value="Ribokinase-like"/>
</dbReference>
<keyword evidence="9" id="KW-0067">ATP-binding</keyword>
<keyword evidence="11" id="KW-1133">Transmembrane helix</keyword>
<dbReference type="GO" id="GO:0005829">
    <property type="term" value="C:cytosol"/>
    <property type="evidence" value="ECO:0007669"/>
    <property type="project" value="TreeGrafter"/>
</dbReference>
<dbReference type="CDD" id="cd01168">
    <property type="entry name" value="adenosine_kinase"/>
    <property type="match status" value="1"/>
</dbReference>
<evidence type="ECO:0000313" key="13">
    <source>
        <dbReference type="EMBL" id="ESS68789.1"/>
    </source>
</evidence>
<keyword evidence="8 13" id="KW-0418">Kinase</keyword>
<feature type="domain" description="Carbohydrate kinase PfkB" evidence="12">
    <location>
        <begin position="100"/>
        <end position="395"/>
    </location>
</feature>
<keyword evidence="7" id="KW-0547">Nucleotide-binding</keyword>
<evidence type="ECO:0000256" key="6">
    <source>
        <dbReference type="ARBA" id="ARBA00022726"/>
    </source>
</evidence>
<dbReference type="GO" id="GO:0006166">
    <property type="term" value="P:purine ribonucleoside salvage"/>
    <property type="evidence" value="ECO:0007669"/>
    <property type="project" value="UniProtKB-KW"/>
</dbReference>
<dbReference type="Gene3D" id="3.30.1110.10">
    <property type="match status" value="1"/>
</dbReference>
<evidence type="ECO:0000313" key="14">
    <source>
        <dbReference type="Proteomes" id="UP000017861"/>
    </source>
</evidence>
<organism evidence="13 14">
    <name type="scientific">Trypanosoma cruzi Dm28c</name>
    <dbReference type="NCBI Taxonomy" id="1416333"/>
    <lineage>
        <taxon>Eukaryota</taxon>
        <taxon>Discoba</taxon>
        <taxon>Euglenozoa</taxon>
        <taxon>Kinetoplastea</taxon>
        <taxon>Metakinetoplastina</taxon>
        <taxon>Trypanosomatida</taxon>
        <taxon>Trypanosomatidae</taxon>
        <taxon>Trypanosoma</taxon>
        <taxon>Schizotrypanum</taxon>
    </lineage>
</organism>
<evidence type="ECO:0000256" key="7">
    <source>
        <dbReference type="ARBA" id="ARBA00022741"/>
    </source>
</evidence>
<dbReference type="PROSITE" id="PS00584">
    <property type="entry name" value="PFKB_KINASES_2"/>
    <property type="match status" value="1"/>
</dbReference>
<evidence type="ECO:0000256" key="4">
    <source>
        <dbReference type="ARBA" id="ARBA00012119"/>
    </source>
</evidence>
<reference evidence="13 14" key="1">
    <citation type="journal article" date="2014" name="Genome Announc.">
        <title>Trypanosoma cruzi Clone Dm28c Draft Genome Sequence.</title>
        <authorList>
            <person name="Grisard E.C."/>
            <person name="Teixeira S.M."/>
            <person name="de Almeida L.G."/>
            <person name="Stoco P.H."/>
            <person name="Gerber A.L."/>
            <person name="Talavera-Lopez C."/>
            <person name="Lima O.C."/>
            <person name="Andersson B."/>
            <person name="de Vasconcelos A.T."/>
        </authorList>
    </citation>
    <scope>NUCLEOTIDE SEQUENCE [LARGE SCALE GENOMIC DNA]</scope>
    <source>
        <strain evidence="13 14">Dm28c</strain>
    </source>
</reference>
<dbReference type="PANTHER" id="PTHR45769">
    <property type="entry name" value="ADENOSINE KINASE"/>
    <property type="match status" value="1"/>
</dbReference>
<proteinExistence type="inferred from homology"/>
<dbReference type="InterPro" id="IPR001805">
    <property type="entry name" value="Adenokinase"/>
</dbReference>
<keyword evidence="11" id="KW-0472">Membrane</keyword>
<dbReference type="VEuPathDB" id="TriTrypDB:TCDM_02507"/>
<evidence type="ECO:0000256" key="2">
    <source>
        <dbReference type="ARBA" id="ARBA00004801"/>
    </source>
</evidence>
<comment type="cofactor">
    <cofactor evidence="1">
        <name>Mg(2+)</name>
        <dbReference type="ChEBI" id="CHEBI:18420"/>
    </cofactor>
</comment>
<dbReference type="GO" id="GO:0005634">
    <property type="term" value="C:nucleus"/>
    <property type="evidence" value="ECO:0007669"/>
    <property type="project" value="TreeGrafter"/>
</dbReference>
<dbReference type="UniPathway" id="UPA00588">
    <property type="reaction ID" value="UER00659"/>
</dbReference>
<sequence length="405" mass="44986">MRWIFFLLNAFFFLFFLLLTIRVYVYIYCLCLFNFRGRNSSRRLGPCTTVPLLNWNRKAMLPEACFFGHPLLDMLTSSSEEILASYGISEGSVALAESEQMPIFTTLLSSENTVYHAGGSAMNTARTMKWICPEMSVCFLGAIGCDRVCEILTRELDAAGVEHLFEYHDKIPTGVCASLVVHKERSMLASLGAATQLSFEHMKSLEVERAIKNAGFYYTEGFFLNTISSPTNIMLVAEHAQREEKLFCLNLNAPYISTAFGDRLRLLLPYADILFGCKEDFFAFSDMMWGGEVMGDIKEILMRLVQLPKKSVSHPRLVVCTCGVEETLVGSEDGVLAYSVPALDKTRVVDVTGAGDAFAGGFLAQYLSHSNIDHCVEVGHASAAVVIRQWGANFCESPPQLKAPK</sequence>
<evidence type="ECO:0000259" key="12">
    <source>
        <dbReference type="Pfam" id="PF00294"/>
    </source>
</evidence>
<dbReference type="PANTHER" id="PTHR45769:SF3">
    <property type="entry name" value="ADENOSINE KINASE"/>
    <property type="match status" value="1"/>
</dbReference>
<dbReference type="Proteomes" id="UP000017861">
    <property type="component" value="Unassembled WGS sequence"/>
</dbReference>
<dbReference type="InterPro" id="IPR011611">
    <property type="entry name" value="PfkB_dom"/>
</dbReference>
<feature type="active site" description="Proton acceptor" evidence="10">
    <location>
        <position position="356"/>
    </location>
</feature>
<evidence type="ECO:0000256" key="3">
    <source>
        <dbReference type="ARBA" id="ARBA00010688"/>
    </source>
</evidence>
<dbReference type="AlphaFoldDB" id="V5BLW1"/>
<evidence type="ECO:0000256" key="8">
    <source>
        <dbReference type="ARBA" id="ARBA00022777"/>
    </source>
</evidence>